<organism evidence="12 13">
    <name type="scientific">Trichonephila inaurata madagascariensis</name>
    <dbReference type="NCBI Taxonomy" id="2747483"/>
    <lineage>
        <taxon>Eukaryota</taxon>
        <taxon>Metazoa</taxon>
        <taxon>Ecdysozoa</taxon>
        <taxon>Arthropoda</taxon>
        <taxon>Chelicerata</taxon>
        <taxon>Arachnida</taxon>
        <taxon>Araneae</taxon>
        <taxon>Araneomorphae</taxon>
        <taxon>Entelegynae</taxon>
        <taxon>Araneoidea</taxon>
        <taxon>Nephilidae</taxon>
        <taxon>Trichonephila</taxon>
        <taxon>Trichonephila inaurata</taxon>
    </lineage>
</organism>
<evidence type="ECO:0000256" key="6">
    <source>
        <dbReference type="ARBA" id="ARBA00022868"/>
    </source>
</evidence>
<dbReference type="GO" id="GO:0005886">
    <property type="term" value="C:plasma membrane"/>
    <property type="evidence" value="ECO:0007669"/>
    <property type="project" value="UniProtKB-SubCell"/>
</dbReference>
<evidence type="ECO:0000256" key="11">
    <source>
        <dbReference type="ARBA" id="ARBA00023303"/>
    </source>
</evidence>
<keyword evidence="8" id="KW-1133">Transmembrane helix</keyword>
<proteinExistence type="predicted"/>
<keyword evidence="10" id="KW-0472">Membrane</keyword>
<keyword evidence="4" id="KW-1003">Cell membrane</keyword>
<evidence type="ECO:0000313" key="12">
    <source>
        <dbReference type="EMBL" id="GFY40488.1"/>
    </source>
</evidence>
<accession>A0A8X7BRC7</accession>
<comment type="caution">
    <text evidence="12">The sequence shown here is derived from an EMBL/GenBank/DDBJ whole genome shotgun (WGS) entry which is preliminary data.</text>
</comment>
<comment type="subcellular location">
    <subcellularLocation>
        <location evidence="1">Cell junction</location>
        <location evidence="1">Gap junction</location>
    </subcellularLocation>
    <subcellularLocation>
        <location evidence="2">Cell membrane</location>
        <topology evidence="2">Multi-pass membrane protein</topology>
    </subcellularLocation>
</comment>
<evidence type="ECO:0000256" key="4">
    <source>
        <dbReference type="ARBA" id="ARBA00022475"/>
    </source>
</evidence>
<evidence type="ECO:0000313" key="13">
    <source>
        <dbReference type="Proteomes" id="UP000886998"/>
    </source>
</evidence>
<dbReference type="InterPro" id="IPR000990">
    <property type="entry name" value="Innexin"/>
</dbReference>
<evidence type="ECO:0000256" key="8">
    <source>
        <dbReference type="ARBA" id="ARBA00022989"/>
    </source>
</evidence>
<keyword evidence="5" id="KW-0812">Transmembrane</keyword>
<keyword evidence="6" id="KW-0303">Gap junction</keyword>
<keyword evidence="9" id="KW-0406">Ion transport</keyword>
<evidence type="ECO:0000256" key="5">
    <source>
        <dbReference type="ARBA" id="ARBA00022692"/>
    </source>
</evidence>
<evidence type="ECO:0000256" key="2">
    <source>
        <dbReference type="ARBA" id="ARBA00004651"/>
    </source>
</evidence>
<dbReference type="GO" id="GO:0005921">
    <property type="term" value="C:gap junction"/>
    <property type="evidence" value="ECO:0007669"/>
    <property type="project" value="UniProtKB-SubCell"/>
</dbReference>
<keyword evidence="13" id="KW-1185">Reference proteome</keyword>
<keyword evidence="7" id="KW-0965">Cell junction</keyword>
<sequence length="145" mass="16674">MELRRRYDGPLVARSDIPAEPLERRTDIKPRMATLGQVLFSNAKQLLINIFSMVRRILCISVSILVKTSTVKLMVTVSQSFGPNVLSTHLDNFSGVQEPILPVLYHDYYQWVSIVLLLQAISFHLPFRLWSKYSFLIARVDNPEI</sequence>
<dbReference type="AlphaFoldDB" id="A0A8X7BRC7"/>
<evidence type="ECO:0000256" key="3">
    <source>
        <dbReference type="ARBA" id="ARBA00022448"/>
    </source>
</evidence>
<dbReference type="Proteomes" id="UP000886998">
    <property type="component" value="Unassembled WGS sequence"/>
</dbReference>
<dbReference type="OrthoDB" id="10444395at2759"/>
<keyword evidence="3" id="KW-0813">Transport</keyword>
<gene>
    <name evidence="12" type="ORF">TNIN_7361</name>
</gene>
<evidence type="ECO:0000256" key="7">
    <source>
        <dbReference type="ARBA" id="ARBA00022949"/>
    </source>
</evidence>
<evidence type="ECO:0000256" key="10">
    <source>
        <dbReference type="ARBA" id="ARBA00023136"/>
    </source>
</evidence>
<reference evidence="12" key="1">
    <citation type="submission" date="2020-08" db="EMBL/GenBank/DDBJ databases">
        <title>Multicomponent nature underlies the extraordinary mechanical properties of spider dragline silk.</title>
        <authorList>
            <person name="Kono N."/>
            <person name="Nakamura H."/>
            <person name="Mori M."/>
            <person name="Yoshida Y."/>
            <person name="Ohtoshi R."/>
            <person name="Malay A.D."/>
            <person name="Moran D.A.P."/>
            <person name="Tomita M."/>
            <person name="Numata K."/>
            <person name="Arakawa K."/>
        </authorList>
    </citation>
    <scope>NUCLEOTIDE SEQUENCE</scope>
</reference>
<dbReference type="GO" id="GO:0034220">
    <property type="term" value="P:monoatomic ion transmembrane transport"/>
    <property type="evidence" value="ECO:0007669"/>
    <property type="project" value="UniProtKB-KW"/>
</dbReference>
<name>A0A8X7BRC7_9ARAC</name>
<dbReference type="EMBL" id="BMAV01001923">
    <property type="protein sequence ID" value="GFY40488.1"/>
    <property type="molecule type" value="Genomic_DNA"/>
</dbReference>
<keyword evidence="11" id="KW-0407">Ion channel</keyword>
<protein>
    <submittedName>
        <fullName evidence="12">Uncharacterized protein</fullName>
    </submittedName>
</protein>
<evidence type="ECO:0000256" key="9">
    <source>
        <dbReference type="ARBA" id="ARBA00023065"/>
    </source>
</evidence>
<dbReference type="Pfam" id="PF00876">
    <property type="entry name" value="Innexin"/>
    <property type="match status" value="1"/>
</dbReference>
<evidence type="ECO:0000256" key="1">
    <source>
        <dbReference type="ARBA" id="ARBA00004610"/>
    </source>
</evidence>